<comment type="caution">
    <text evidence="2">The sequence shown here is derived from an EMBL/GenBank/DDBJ whole genome shotgun (WGS) entry which is preliminary data.</text>
</comment>
<feature type="region of interest" description="Disordered" evidence="1">
    <location>
        <begin position="94"/>
        <end position="115"/>
    </location>
</feature>
<protein>
    <submittedName>
        <fullName evidence="2">Uncharacterized protein</fullName>
    </submittedName>
</protein>
<name>A0A847RWP3_9NEIS</name>
<evidence type="ECO:0000313" key="3">
    <source>
        <dbReference type="Proteomes" id="UP000587991"/>
    </source>
</evidence>
<gene>
    <name evidence="2" type="ORF">HF682_03465</name>
</gene>
<reference evidence="2 3" key="1">
    <citation type="submission" date="2020-04" db="EMBL/GenBank/DDBJ databases">
        <title>Draft genome of Leeia sp. IMCC25680.</title>
        <authorList>
            <person name="Song J."/>
            <person name="Cho J.-C."/>
        </authorList>
    </citation>
    <scope>NUCLEOTIDE SEQUENCE [LARGE SCALE GENOMIC DNA]</scope>
    <source>
        <strain evidence="2 3">IMCC25680</strain>
    </source>
</reference>
<organism evidence="2 3">
    <name type="scientific">Leeia aquatica</name>
    <dbReference type="NCBI Taxonomy" id="2725557"/>
    <lineage>
        <taxon>Bacteria</taxon>
        <taxon>Pseudomonadati</taxon>
        <taxon>Pseudomonadota</taxon>
        <taxon>Betaproteobacteria</taxon>
        <taxon>Neisseriales</taxon>
        <taxon>Leeiaceae</taxon>
        <taxon>Leeia</taxon>
    </lineage>
</organism>
<dbReference type="AlphaFoldDB" id="A0A847RWP3"/>
<dbReference type="EMBL" id="JABAIM010000001">
    <property type="protein sequence ID" value="NLR74211.1"/>
    <property type="molecule type" value="Genomic_DNA"/>
</dbReference>
<evidence type="ECO:0000256" key="1">
    <source>
        <dbReference type="SAM" id="MobiDB-lite"/>
    </source>
</evidence>
<proteinExistence type="predicted"/>
<accession>A0A847RWP3</accession>
<evidence type="ECO:0000313" key="2">
    <source>
        <dbReference type="EMBL" id="NLR74211.1"/>
    </source>
</evidence>
<dbReference type="RefSeq" id="WP_168875839.1">
    <property type="nucleotide sequence ID" value="NZ_JABAIM010000001.1"/>
</dbReference>
<sequence>MTAIVNVKGVSLNLNGTTLVVPPLTLGALQQLQDRLAAFTGGLDSASIATVIDVALAALRRNYPELNREALADMIDVANMVDVMQAVMDVSGMRRKAQEEADAGEPSIGTSSMPT</sequence>
<keyword evidence="3" id="KW-1185">Reference proteome</keyword>
<dbReference type="Proteomes" id="UP000587991">
    <property type="component" value="Unassembled WGS sequence"/>
</dbReference>